<evidence type="ECO:0000313" key="1">
    <source>
        <dbReference type="EMBL" id="SVA25492.1"/>
    </source>
</evidence>
<proteinExistence type="predicted"/>
<dbReference type="CDD" id="cd12105">
    <property type="entry name" value="HmuY"/>
    <property type="match status" value="1"/>
</dbReference>
<dbReference type="AlphaFoldDB" id="A0A381UB88"/>
<accession>A0A381UB88</accession>
<dbReference type="EMBL" id="UINC01006101">
    <property type="protein sequence ID" value="SVA25492.1"/>
    <property type="molecule type" value="Genomic_DNA"/>
</dbReference>
<reference evidence="1" key="1">
    <citation type="submission" date="2018-05" db="EMBL/GenBank/DDBJ databases">
        <authorList>
            <person name="Lanie J.A."/>
            <person name="Ng W.-L."/>
            <person name="Kazmierczak K.M."/>
            <person name="Andrzejewski T.M."/>
            <person name="Davidsen T.M."/>
            <person name="Wayne K.J."/>
            <person name="Tettelin H."/>
            <person name="Glass J.I."/>
            <person name="Rusch D."/>
            <person name="Podicherti R."/>
            <person name="Tsui H.-C.T."/>
            <person name="Winkler M.E."/>
        </authorList>
    </citation>
    <scope>NUCLEOTIDE SEQUENCE</scope>
</reference>
<sequence>MLSCDDGDDLMPLEAMIVTNLYTPEYIGNGPNQQSANFIKFSFKEQTTTEGDNWDIAFRGTEILVNGGFSGANDEPTRTGLGAGYITIGNYGGIKSVDENLLNQDSQTQKAIPSTNGGWYEIKNNAIFPYSDKTLIFKTHNSRYAKVKIVSFYKDAPENINPFTNKSEYYTFSYTYQPNENVTTF</sequence>
<organism evidence="1">
    <name type="scientific">marine metagenome</name>
    <dbReference type="NCBI Taxonomy" id="408172"/>
    <lineage>
        <taxon>unclassified sequences</taxon>
        <taxon>metagenomes</taxon>
        <taxon>ecological metagenomes</taxon>
    </lineage>
</organism>
<name>A0A381UB88_9ZZZZ</name>
<dbReference type="InterPro" id="IPR025921">
    <property type="entry name" value="HmuY"/>
</dbReference>
<protein>
    <submittedName>
        <fullName evidence="1">Uncharacterized protein</fullName>
    </submittedName>
</protein>
<gene>
    <name evidence="1" type="ORF">METZ01_LOCUS78346</name>
</gene>